<dbReference type="SMART" id="SM00935">
    <property type="entry name" value="OmpH"/>
    <property type="match status" value="1"/>
</dbReference>
<dbReference type="InterPro" id="IPR005632">
    <property type="entry name" value="Chaperone_Skp"/>
</dbReference>
<accession>A0A1H6QIP7</accession>
<feature type="signal peptide" evidence="1">
    <location>
        <begin position="1"/>
        <end position="31"/>
    </location>
</feature>
<protein>
    <submittedName>
        <fullName evidence="2">Periplasmic chaperone for outer membrane proteins Skp</fullName>
    </submittedName>
</protein>
<dbReference type="STRING" id="1227549.SAMN05444007_101176"/>
<dbReference type="SUPFAM" id="SSF111384">
    <property type="entry name" value="OmpH-like"/>
    <property type="match status" value="1"/>
</dbReference>
<dbReference type="RefSeq" id="WP_092361611.1">
    <property type="nucleotide sequence ID" value="NZ_BMGV01000001.1"/>
</dbReference>
<proteinExistence type="predicted"/>
<feature type="chain" id="PRO_5011777236" evidence="1">
    <location>
        <begin position="32"/>
        <end position="195"/>
    </location>
</feature>
<evidence type="ECO:0000256" key="1">
    <source>
        <dbReference type="SAM" id="SignalP"/>
    </source>
</evidence>
<reference evidence="2 3" key="1">
    <citation type="submission" date="2016-10" db="EMBL/GenBank/DDBJ databases">
        <authorList>
            <person name="de Groot N.N."/>
        </authorList>
    </citation>
    <scope>NUCLEOTIDE SEQUENCE [LARGE SCALE GENOMIC DNA]</scope>
    <source>
        <strain evidence="2 3">DSM 29340</strain>
    </source>
</reference>
<sequence length="195" mass="21124">MRPGLLLTMGRARTLAFCILAAVWTAGPAPAQQTGVPQGEILTISADRLFSESLFGRRIADEVEAESAVLAAENERIIAALSREEAELTERRGTMQPEAFRALADAFDRKVQEHRSTQKAKLEALSERTEEAQSRFFVIAQPVLEALMKEAGAGVILERSSVFLSANATDITDLAIARIDATIGDGAALEERDDP</sequence>
<dbReference type="AlphaFoldDB" id="A0A1H6QIP7"/>
<evidence type="ECO:0000313" key="2">
    <source>
        <dbReference type="EMBL" id="SEI43618.1"/>
    </source>
</evidence>
<keyword evidence="1" id="KW-0732">Signal</keyword>
<name>A0A1H6QIP7_9RHOB</name>
<dbReference type="InterPro" id="IPR024930">
    <property type="entry name" value="Skp_dom_sf"/>
</dbReference>
<organism evidence="2 3">
    <name type="scientific">Cribrihabitans marinus</name>
    <dbReference type="NCBI Taxonomy" id="1227549"/>
    <lineage>
        <taxon>Bacteria</taxon>
        <taxon>Pseudomonadati</taxon>
        <taxon>Pseudomonadota</taxon>
        <taxon>Alphaproteobacteria</taxon>
        <taxon>Rhodobacterales</taxon>
        <taxon>Paracoccaceae</taxon>
        <taxon>Cribrihabitans</taxon>
    </lineage>
</organism>
<dbReference type="Proteomes" id="UP000199379">
    <property type="component" value="Unassembled WGS sequence"/>
</dbReference>
<evidence type="ECO:0000313" key="3">
    <source>
        <dbReference type="Proteomes" id="UP000199379"/>
    </source>
</evidence>
<dbReference type="GO" id="GO:0051082">
    <property type="term" value="F:unfolded protein binding"/>
    <property type="evidence" value="ECO:0007669"/>
    <property type="project" value="InterPro"/>
</dbReference>
<dbReference type="Pfam" id="PF03938">
    <property type="entry name" value="OmpH"/>
    <property type="match status" value="1"/>
</dbReference>
<dbReference type="OrthoDB" id="7868372at2"/>
<dbReference type="EMBL" id="FNYD01000001">
    <property type="protein sequence ID" value="SEI43618.1"/>
    <property type="molecule type" value="Genomic_DNA"/>
</dbReference>
<dbReference type="Gene3D" id="3.30.910.20">
    <property type="entry name" value="Skp domain"/>
    <property type="match status" value="1"/>
</dbReference>
<keyword evidence="3" id="KW-1185">Reference proteome</keyword>
<gene>
    <name evidence="2" type="ORF">SAMN05444007_101176</name>
</gene>